<dbReference type="GO" id="GO:0008762">
    <property type="term" value="F:UDP-N-acetylmuramate dehydrogenase activity"/>
    <property type="evidence" value="ECO:0007669"/>
    <property type="project" value="UniProtKB-UniRule"/>
</dbReference>
<dbReference type="InterPro" id="IPR036318">
    <property type="entry name" value="FAD-bd_PCMH-like_sf"/>
</dbReference>
<keyword evidence="13 19" id="KW-0573">Peptidoglycan synthesis</keyword>
<dbReference type="PANTHER" id="PTHR21071">
    <property type="entry name" value="UDP-N-ACETYLENOLPYRUVOYLGLUCOSAMINE REDUCTASE"/>
    <property type="match status" value="1"/>
</dbReference>
<dbReference type="InterPro" id="IPR036635">
    <property type="entry name" value="MurB_C_sf"/>
</dbReference>
<evidence type="ECO:0000256" key="4">
    <source>
        <dbReference type="ARBA" id="ARBA00004752"/>
    </source>
</evidence>
<evidence type="ECO:0000256" key="7">
    <source>
        <dbReference type="ARBA" id="ARBA00022490"/>
    </source>
</evidence>
<keyword evidence="9 19" id="KW-0285">Flavoprotein</keyword>
<keyword evidence="14 19" id="KW-0560">Oxidoreductase</keyword>
<comment type="subcellular location">
    <subcellularLocation>
        <location evidence="3 19">Cytoplasm</location>
    </subcellularLocation>
</comment>
<evidence type="ECO:0000313" key="21">
    <source>
        <dbReference type="EMBL" id="QDU31124.1"/>
    </source>
</evidence>
<dbReference type="InterPro" id="IPR016167">
    <property type="entry name" value="FAD-bd_PCMH_sub1"/>
</dbReference>
<dbReference type="KEGG" id="aagg:ETAA8_62770"/>
<keyword evidence="8 19" id="KW-0132">Cell division</keyword>
<keyword evidence="10 19" id="KW-0274">FAD</keyword>
<evidence type="ECO:0000313" key="22">
    <source>
        <dbReference type="Proteomes" id="UP000315017"/>
    </source>
</evidence>
<dbReference type="Gene3D" id="3.30.43.10">
    <property type="entry name" value="Uridine Diphospho-n-acetylenolpyruvylglucosamine Reductase, domain 2"/>
    <property type="match status" value="1"/>
</dbReference>
<evidence type="ECO:0000256" key="13">
    <source>
        <dbReference type="ARBA" id="ARBA00022984"/>
    </source>
</evidence>
<reference evidence="21 22" key="1">
    <citation type="submission" date="2019-02" db="EMBL/GenBank/DDBJ databases">
        <title>Deep-cultivation of Planctomycetes and their phenomic and genomic characterization uncovers novel biology.</title>
        <authorList>
            <person name="Wiegand S."/>
            <person name="Jogler M."/>
            <person name="Boedeker C."/>
            <person name="Pinto D."/>
            <person name="Vollmers J."/>
            <person name="Rivas-Marin E."/>
            <person name="Kohn T."/>
            <person name="Peeters S.H."/>
            <person name="Heuer A."/>
            <person name="Rast P."/>
            <person name="Oberbeckmann S."/>
            <person name="Bunk B."/>
            <person name="Jeske O."/>
            <person name="Meyerdierks A."/>
            <person name="Storesund J.E."/>
            <person name="Kallscheuer N."/>
            <person name="Luecker S."/>
            <person name="Lage O.M."/>
            <person name="Pohl T."/>
            <person name="Merkel B.J."/>
            <person name="Hornburger P."/>
            <person name="Mueller R.-W."/>
            <person name="Bruemmer F."/>
            <person name="Labrenz M."/>
            <person name="Spormann A.M."/>
            <person name="Op den Camp H."/>
            <person name="Overmann J."/>
            <person name="Amann R."/>
            <person name="Jetten M.S.M."/>
            <person name="Mascher T."/>
            <person name="Medema M.H."/>
            <person name="Devos D.P."/>
            <person name="Kaster A.-K."/>
            <person name="Ovreas L."/>
            <person name="Rohde M."/>
            <person name="Galperin M.Y."/>
            <person name="Jogler C."/>
        </authorList>
    </citation>
    <scope>NUCLEOTIDE SEQUENCE [LARGE SCALE GENOMIC DNA]</scope>
    <source>
        <strain evidence="21 22">ETA_A8</strain>
    </source>
</reference>
<keyword evidence="15 19" id="KW-0131">Cell cycle</keyword>
<dbReference type="Gene3D" id="3.30.465.10">
    <property type="match status" value="1"/>
</dbReference>
<evidence type="ECO:0000256" key="19">
    <source>
        <dbReference type="HAMAP-Rule" id="MF_00037"/>
    </source>
</evidence>
<dbReference type="OrthoDB" id="9804753at2"/>
<dbReference type="HAMAP" id="MF_00037">
    <property type="entry name" value="MurB"/>
    <property type="match status" value="1"/>
</dbReference>
<feature type="active site" evidence="19">
    <location>
        <position position="170"/>
    </location>
</feature>
<dbReference type="InterPro" id="IPR016166">
    <property type="entry name" value="FAD-bd_PCMH"/>
</dbReference>
<dbReference type="EC" id="1.3.1.98" evidence="5 19"/>
<dbReference type="GO" id="GO:0051301">
    <property type="term" value="P:cell division"/>
    <property type="evidence" value="ECO:0007669"/>
    <property type="project" value="UniProtKB-KW"/>
</dbReference>
<evidence type="ECO:0000256" key="18">
    <source>
        <dbReference type="ARBA" id="ARBA00048914"/>
    </source>
</evidence>
<dbReference type="GO" id="GO:0071949">
    <property type="term" value="F:FAD binding"/>
    <property type="evidence" value="ECO:0007669"/>
    <property type="project" value="InterPro"/>
</dbReference>
<dbReference type="Pfam" id="PF02873">
    <property type="entry name" value="MurB_C"/>
    <property type="match status" value="1"/>
</dbReference>
<evidence type="ECO:0000256" key="2">
    <source>
        <dbReference type="ARBA" id="ARBA00003921"/>
    </source>
</evidence>
<evidence type="ECO:0000256" key="5">
    <source>
        <dbReference type="ARBA" id="ARBA00012518"/>
    </source>
</evidence>
<dbReference type="AlphaFoldDB" id="A0A517YLM4"/>
<dbReference type="NCBIfam" id="NF010480">
    <property type="entry name" value="PRK13905.1"/>
    <property type="match status" value="1"/>
</dbReference>
<evidence type="ECO:0000259" key="20">
    <source>
        <dbReference type="PROSITE" id="PS51387"/>
    </source>
</evidence>
<dbReference type="NCBIfam" id="TIGR00179">
    <property type="entry name" value="murB"/>
    <property type="match status" value="1"/>
</dbReference>
<feature type="active site" description="Proton donor" evidence="19">
    <location>
        <position position="218"/>
    </location>
</feature>
<evidence type="ECO:0000256" key="1">
    <source>
        <dbReference type="ARBA" id="ARBA00001974"/>
    </source>
</evidence>
<dbReference type="Gene3D" id="3.90.78.10">
    <property type="entry name" value="UDP-N-acetylenolpyruvoylglucosamine reductase, C-terminal domain"/>
    <property type="match status" value="1"/>
</dbReference>
<sequence length="292" mass="31202">MSMLTGLEHIVREQEPLAPYTWLRVGGPAQFFAEPTSQQELVELVKRAHQAGMPLRILGGGSNLLVRDEGVKGLVVHLTAAAFANIKHSGRKITAGGGAKLGHVISTAVREGLAGLEMLAGIPGTLGGALHTNVGTHGGDIGQSVASATVLTSTGEILVRKRQDLRFGYRASSLDDLVILEAELELEPGDPSWLTKQMQQQWILKKAGQPLTEQNTVCVFKDAGGRSAASLIEEAELKGERRGDVELCDRNANFVIAGRKAKAAEVLDLINHVKKVVADKSGTDLELAIEIW</sequence>
<dbReference type="GO" id="GO:0005829">
    <property type="term" value="C:cytosol"/>
    <property type="evidence" value="ECO:0007669"/>
    <property type="project" value="TreeGrafter"/>
</dbReference>
<dbReference type="Pfam" id="PF01565">
    <property type="entry name" value="FAD_binding_4"/>
    <property type="match status" value="1"/>
</dbReference>
<dbReference type="InterPro" id="IPR003170">
    <property type="entry name" value="MurB"/>
</dbReference>
<evidence type="ECO:0000256" key="10">
    <source>
        <dbReference type="ARBA" id="ARBA00022827"/>
    </source>
</evidence>
<dbReference type="SUPFAM" id="SSF56194">
    <property type="entry name" value="Uridine diphospho-N-Acetylenolpyruvylglucosamine reductase, MurB, C-terminal domain"/>
    <property type="match status" value="1"/>
</dbReference>
<evidence type="ECO:0000256" key="15">
    <source>
        <dbReference type="ARBA" id="ARBA00023306"/>
    </source>
</evidence>
<dbReference type="EMBL" id="CP036274">
    <property type="protein sequence ID" value="QDU31124.1"/>
    <property type="molecule type" value="Genomic_DNA"/>
</dbReference>
<dbReference type="SUPFAM" id="SSF56176">
    <property type="entry name" value="FAD-binding/transporter-associated domain-like"/>
    <property type="match status" value="1"/>
</dbReference>
<dbReference type="GO" id="GO:0071555">
    <property type="term" value="P:cell wall organization"/>
    <property type="evidence" value="ECO:0007669"/>
    <property type="project" value="UniProtKB-KW"/>
</dbReference>
<name>A0A517YLM4_9BACT</name>
<comment type="function">
    <text evidence="2 19">Cell wall formation.</text>
</comment>
<dbReference type="PANTHER" id="PTHR21071:SF4">
    <property type="entry name" value="UDP-N-ACETYLENOLPYRUVOYLGLUCOSAMINE REDUCTASE"/>
    <property type="match status" value="1"/>
</dbReference>
<keyword evidence="7 19" id="KW-0963">Cytoplasm</keyword>
<dbReference type="PROSITE" id="PS51387">
    <property type="entry name" value="FAD_PCMH"/>
    <property type="match status" value="1"/>
</dbReference>
<evidence type="ECO:0000256" key="6">
    <source>
        <dbReference type="ARBA" id="ARBA00015188"/>
    </source>
</evidence>
<proteinExistence type="inferred from homology"/>
<evidence type="ECO:0000256" key="16">
    <source>
        <dbReference type="ARBA" id="ARBA00023316"/>
    </source>
</evidence>
<dbReference type="GO" id="GO:0009252">
    <property type="term" value="P:peptidoglycan biosynthetic process"/>
    <property type="evidence" value="ECO:0007669"/>
    <property type="project" value="UniProtKB-UniRule"/>
</dbReference>
<keyword evidence="22" id="KW-1185">Reference proteome</keyword>
<evidence type="ECO:0000256" key="8">
    <source>
        <dbReference type="ARBA" id="ARBA00022618"/>
    </source>
</evidence>
<dbReference type="InterPro" id="IPR016169">
    <property type="entry name" value="FAD-bd_PCMH_sub2"/>
</dbReference>
<keyword evidence="16 19" id="KW-0961">Cell wall biogenesis/degradation</keyword>
<evidence type="ECO:0000256" key="14">
    <source>
        <dbReference type="ARBA" id="ARBA00023002"/>
    </source>
</evidence>
<dbReference type="InterPro" id="IPR011601">
    <property type="entry name" value="MurB_C"/>
</dbReference>
<comment type="cofactor">
    <cofactor evidence="1 19">
        <name>FAD</name>
        <dbReference type="ChEBI" id="CHEBI:57692"/>
    </cofactor>
</comment>
<comment type="similarity">
    <text evidence="19">Belongs to the MurB family.</text>
</comment>
<accession>A0A517YLM4</accession>
<keyword evidence="11 19" id="KW-0521">NADP</keyword>
<gene>
    <name evidence="19 21" type="primary">murB</name>
    <name evidence="21" type="ORF">ETAA8_62770</name>
</gene>
<comment type="pathway">
    <text evidence="4 19">Cell wall biogenesis; peptidoglycan biosynthesis.</text>
</comment>
<evidence type="ECO:0000256" key="11">
    <source>
        <dbReference type="ARBA" id="ARBA00022857"/>
    </source>
</evidence>
<evidence type="ECO:0000256" key="3">
    <source>
        <dbReference type="ARBA" id="ARBA00004496"/>
    </source>
</evidence>
<feature type="domain" description="FAD-binding PCMH-type" evidence="20">
    <location>
        <begin position="24"/>
        <end position="214"/>
    </location>
</feature>
<dbReference type="GO" id="GO:0008360">
    <property type="term" value="P:regulation of cell shape"/>
    <property type="evidence" value="ECO:0007669"/>
    <property type="project" value="UniProtKB-KW"/>
</dbReference>
<comment type="caution">
    <text evidence="19">Lacks conserved residue(s) required for the propagation of feature annotation.</text>
</comment>
<protein>
    <recommendedName>
        <fullName evidence="6 19">UDP-N-acetylenolpyruvoylglucosamine reductase</fullName>
        <ecNumber evidence="5 19">1.3.1.98</ecNumber>
    </recommendedName>
    <alternativeName>
        <fullName evidence="17 19">UDP-N-acetylmuramate dehydrogenase</fullName>
    </alternativeName>
</protein>
<dbReference type="RefSeq" id="WP_145097733.1">
    <property type="nucleotide sequence ID" value="NZ_CP036274.1"/>
</dbReference>
<evidence type="ECO:0000256" key="12">
    <source>
        <dbReference type="ARBA" id="ARBA00022960"/>
    </source>
</evidence>
<comment type="catalytic activity">
    <reaction evidence="18 19">
        <text>UDP-N-acetyl-alpha-D-muramate + NADP(+) = UDP-N-acetyl-3-O-(1-carboxyvinyl)-alpha-D-glucosamine + NADPH + H(+)</text>
        <dbReference type="Rhea" id="RHEA:12248"/>
        <dbReference type="ChEBI" id="CHEBI:15378"/>
        <dbReference type="ChEBI" id="CHEBI:57783"/>
        <dbReference type="ChEBI" id="CHEBI:58349"/>
        <dbReference type="ChEBI" id="CHEBI:68483"/>
        <dbReference type="ChEBI" id="CHEBI:70757"/>
        <dbReference type="EC" id="1.3.1.98"/>
    </reaction>
</comment>
<dbReference type="UniPathway" id="UPA00219"/>
<keyword evidence="12 19" id="KW-0133">Cell shape</keyword>
<dbReference type="InterPro" id="IPR006094">
    <property type="entry name" value="Oxid_FAD_bind_N"/>
</dbReference>
<evidence type="ECO:0000256" key="17">
    <source>
        <dbReference type="ARBA" id="ARBA00031026"/>
    </source>
</evidence>
<evidence type="ECO:0000256" key="9">
    <source>
        <dbReference type="ARBA" id="ARBA00022630"/>
    </source>
</evidence>
<organism evidence="21 22">
    <name type="scientific">Anatilimnocola aggregata</name>
    <dbReference type="NCBI Taxonomy" id="2528021"/>
    <lineage>
        <taxon>Bacteria</taxon>
        <taxon>Pseudomonadati</taxon>
        <taxon>Planctomycetota</taxon>
        <taxon>Planctomycetia</taxon>
        <taxon>Pirellulales</taxon>
        <taxon>Pirellulaceae</taxon>
        <taxon>Anatilimnocola</taxon>
    </lineage>
</organism>
<dbReference type="Proteomes" id="UP000315017">
    <property type="component" value="Chromosome"/>
</dbReference>